<gene>
    <name evidence="6" type="ORF">BCR41DRAFT_402427</name>
</gene>
<feature type="domain" description="NTF2" evidence="5">
    <location>
        <begin position="24"/>
        <end position="134"/>
    </location>
</feature>
<dbReference type="InterPro" id="IPR039539">
    <property type="entry name" value="Ras_GTPase_bind_prot"/>
</dbReference>
<dbReference type="PROSITE" id="PS50177">
    <property type="entry name" value="NTF2_DOMAIN"/>
    <property type="match status" value="1"/>
</dbReference>
<dbReference type="Pfam" id="PF02136">
    <property type="entry name" value="NTF2"/>
    <property type="match status" value="1"/>
</dbReference>
<dbReference type="GO" id="GO:1990861">
    <property type="term" value="C:Ubp3-Bre5 deubiquitination complex"/>
    <property type="evidence" value="ECO:0007669"/>
    <property type="project" value="TreeGrafter"/>
</dbReference>
<dbReference type="CDD" id="cd00590">
    <property type="entry name" value="RRM_SF"/>
    <property type="match status" value="1"/>
</dbReference>
<feature type="compositionally biased region" description="Polar residues" evidence="3">
    <location>
        <begin position="352"/>
        <end position="380"/>
    </location>
</feature>
<dbReference type="STRING" id="64571.A0A1Y2G562"/>
<dbReference type="GO" id="GO:1990904">
    <property type="term" value="C:ribonucleoprotein complex"/>
    <property type="evidence" value="ECO:0007669"/>
    <property type="project" value="TreeGrafter"/>
</dbReference>
<keyword evidence="7" id="KW-1185">Reference proteome</keyword>
<evidence type="ECO:0000256" key="3">
    <source>
        <dbReference type="SAM" id="MobiDB-lite"/>
    </source>
</evidence>
<dbReference type="FunFam" id="3.10.450.50:FF:000003">
    <property type="entry name" value="Nuclear transport factor 2 family protein"/>
    <property type="match status" value="1"/>
</dbReference>
<feature type="compositionally biased region" description="Basic and acidic residues" evidence="3">
    <location>
        <begin position="494"/>
        <end position="507"/>
    </location>
</feature>
<dbReference type="GO" id="GO:0034517">
    <property type="term" value="P:ribophagy"/>
    <property type="evidence" value="ECO:0007669"/>
    <property type="project" value="TreeGrafter"/>
</dbReference>
<dbReference type="SUPFAM" id="SSF54427">
    <property type="entry name" value="NTF2-like"/>
    <property type="match status" value="1"/>
</dbReference>
<dbReference type="GO" id="GO:0034063">
    <property type="term" value="P:stress granule assembly"/>
    <property type="evidence" value="ECO:0007669"/>
    <property type="project" value="EnsemblFungi"/>
</dbReference>
<dbReference type="Proteomes" id="UP000193648">
    <property type="component" value="Unassembled WGS sequence"/>
</dbReference>
<name>A0A1Y2G562_9FUNG</name>
<dbReference type="GO" id="GO:0005829">
    <property type="term" value="C:cytosol"/>
    <property type="evidence" value="ECO:0007669"/>
    <property type="project" value="TreeGrafter"/>
</dbReference>
<accession>A0A1Y2G562</accession>
<dbReference type="CDD" id="cd00780">
    <property type="entry name" value="NTF2"/>
    <property type="match status" value="1"/>
</dbReference>
<dbReference type="PANTHER" id="PTHR10693">
    <property type="entry name" value="RAS GTPASE-ACTIVATING PROTEIN-BINDING PROTEIN"/>
    <property type="match status" value="1"/>
</dbReference>
<dbReference type="PANTHER" id="PTHR10693:SF20">
    <property type="entry name" value="AT27578P"/>
    <property type="match status" value="1"/>
</dbReference>
<dbReference type="Gene3D" id="3.30.70.330">
    <property type="match status" value="1"/>
</dbReference>
<dbReference type="Pfam" id="PF00076">
    <property type="entry name" value="RRM_1"/>
    <property type="match status" value="1"/>
</dbReference>
<feature type="region of interest" description="Disordered" evidence="3">
    <location>
        <begin position="160"/>
        <end position="391"/>
    </location>
</feature>
<feature type="compositionally biased region" description="Basic and acidic residues" evidence="3">
    <location>
        <begin position="207"/>
        <end position="289"/>
    </location>
</feature>
<dbReference type="InParanoid" id="A0A1Y2G562"/>
<dbReference type="GO" id="GO:0016579">
    <property type="term" value="P:protein deubiquitination"/>
    <property type="evidence" value="ECO:0007669"/>
    <property type="project" value="TreeGrafter"/>
</dbReference>
<comment type="caution">
    <text evidence="6">The sequence shown here is derived from an EMBL/GenBank/DDBJ whole genome shotgun (WGS) entry which is preliminary data.</text>
</comment>
<dbReference type="OrthoDB" id="339151at2759"/>
<organism evidence="6 7">
    <name type="scientific">Lobosporangium transversale</name>
    <dbReference type="NCBI Taxonomy" id="64571"/>
    <lineage>
        <taxon>Eukaryota</taxon>
        <taxon>Fungi</taxon>
        <taxon>Fungi incertae sedis</taxon>
        <taxon>Mucoromycota</taxon>
        <taxon>Mortierellomycotina</taxon>
        <taxon>Mortierellomycetes</taxon>
        <taxon>Mortierellales</taxon>
        <taxon>Mortierellaceae</taxon>
        <taxon>Lobosporangium</taxon>
    </lineage>
</organism>
<dbReference type="EMBL" id="MCFF01000089">
    <property type="protein sequence ID" value="ORY94298.1"/>
    <property type="molecule type" value="Genomic_DNA"/>
</dbReference>
<keyword evidence="1 2" id="KW-0694">RNA-binding</keyword>
<dbReference type="Gene3D" id="3.10.450.50">
    <property type="match status" value="1"/>
</dbReference>
<reference evidence="6 7" key="1">
    <citation type="submission" date="2016-07" db="EMBL/GenBank/DDBJ databases">
        <title>Pervasive Adenine N6-methylation of Active Genes in Fungi.</title>
        <authorList>
            <consortium name="DOE Joint Genome Institute"/>
            <person name="Mondo S.J."/>
            <person name="Dannebaum R.O."/>
            <person name="Kuo R.C."/>
            <person name="Labutti K."/>
            <person name="Haridas S."/>
            <person name="Kuo A."/>
            <person name="Salamov A."/>
            <person name="Ahrendt S.R."/>
            <person name="Lipzen A."/>
            <person name="Sullivan W."/>
            <person name="Andreopoulos W.B."/>
            <person name="Clum A."/>
            <person name="Lindquist E."/>
            <person name="Daum C."/>
            <person name="Ramamoorthy G.K."/>
            <person name="Gryganskyi A."/>
            <person name="Culley D."/>
            <person name="Magnuson J.K."/>
            <person name="James T.Y."/>
            <person name="O'Malley M.A."/>
            <person name="Stajich J.E."/>
            <person name="Spatafora J.W."/>
            <person name="Visel A."/>
            <person name="Grigoriev I.V."/>
        </authorList>
    </citation>
    <scope>NUCLEOTIDE SEQUENCE [LARGE SCALE GENOMIC DNA]</scope>
    <source>
        <strain evidence="6 7">NRRL 3116</strain>
    </source>
</reference>
<dbReference type="InterPro" id="IPR018222">
    <property type="entry name" value="Nuclear_transport_factor_2_euk"/>
</dbReference>
<dbReference type="InterPro" id="IPR002075">
    <property type="entry name" value="NTF2_dom"/>
</dbReference>
<dbReference type="InterPro" id="IPR035979">
    <property type="entry name" value="RBD_domain_sf"/>
</dbReference>
<dbReference type="InterPro" id="IPR000504">
    <property type="entry name" value="RRM_dom"/>
</dbReference>
<dbReference type="RefSeq" id="XP_021875241.1">
    <property type="nucleotide sequence ID" value="XM_022029309.1"/>
</dbReference>
<evidence type="ECO:0008006" key="8">
    <source>
        <dbReference type="Google" id="ProtNLM"/>
    </source>
</evidence>
<feature type="compositionally biased region" description="Low complexity" evidence="3">
    <location>
        <begin position="291"/>
        <end position="324"/>
    </location>
</feature>
<dbReference type="GO" id="GO:0010494">
    <property type="term" value="C:cytoplasmic stress granule"/>
    <property type="evidence" value="ECO:0007669"/>
    <property type="project" value="EnsemblFungi"/>
</dbReference>
<proteinExistence type="predicted"/>
<dbReference type="FunCoup" id="A0A1Y2G562">
    <property type="interactions" value="351"/>
</dbReference>
<sequence length="514" mass="56601">MTAAAANAPIPAENSAPAVASHEVGMMFVHEYYTFLNKEPSRLHCFYNKMSTMSHGTQGEDPYDIHAKILELGFEDCKVLVTNVDSQSSLNGGIMIQVLGEMSNKGGPSQKFVQTFFLAEQPKGYYVLNDIFRYLKEDNDAEFENATEKVEADVGVVASEPSVIKEEKEEEEEKEQEEVATDKEEAVASVEAAVPIETDVIEQAHPPVEEEKVEAVEEKSPIVDEKKVVEEEKVTDEKKAAEEKKPSEKRSEYKKHDRRSDKKDGKKDDNKEAKKDAKKDADLSEKPKTPEPSQAEAAPSAPATAPDTVASDSAVSEAVVSEAAEPSKPATWAKLASDGSNRWGTHVASGARGSSFNVSRPTPKPQTSQPVSRPQGQRSNTGREETHGIYVKNITEKMTIEQLREAFSKFGPVKNFELAPKKNCAYVDFESAEAVQAALKQNRVNIGSEVVLAEERRRPGYQNNGRSFHHQNGNGHQGHQGHQGSHRGRSTRGGFHDRKPIQRHDKTAPAVAVN</sequence>
<evidence type="ECO:0000313" key="7">
    <source>
        <dbReference type="Proteomes" id="UP000193648"/>
    </source>
</evidence>
<dbReference type="GO" id="GO:0003729">
    <property type="term" value="F:mRNA binding"/>
    <property type="evidence" value="ECO:0007669"/>
    <property type="project" value="TreeGrafter"/>
</dbReference>
<evidence type="ECO:0000259" key="5">
    <source>
        <dbReference type="PROSITE" id="PS50177"/>
    </source>
</evidence>
<dbReference type="AlphaFoldDB" id="A0A1Y2G562"/>
<evidence type="ECO:0000256" key="1">
    <source>
        <dbReference type="ARBA" id="ARBA00022884"/>
    </source>
</evidence>
<dbReference type="InterPro" id="IPR032710">
    <property type="entry name" value="NTF2-like_dom_sf"/>
</dbReference>
<dbReference type="SUPFAM" id="SSF54928">
    <property type="entry name" value="RNA-binding domain, RBD"/>
    <property type="match status" value="1"/>
</dbReference>
<evidence type="ECO:0000256" key="2">
    <source>
        <dbReference type="PROSITE-ProRule" id="PRU00176"/>
    </source>
</evidence>
<dbReference type="InterPro" id="IPR012677">
    <property type="entry name" value="Nucleotide-bd_a/b_plait_sf"/>
</dbReference>
<feature type="region of interest" description="Disordered" evidence="3">
    <location>
        <begin position="455"/>
        <end position="514"/>
    </location>
</feature>
<evidence type="ECO:0000313" key="6">
    <source>
        <dbReference type="EMBL" id="ORY94298.1"/>
    </source>
</evidence>
<feature type="compositionally biased region" description="Acidic residues" evidence="3">
    <location>
        <begin position="168"/>
        <end position="179"/>
    </location>
</feature>
<feature type="domain" description="RRM" evidence="4">
    <location>
        <begin position="387"/>
        <end position="457"/>
    </location>
</feature>
<dbReference type="PROSITE" id="PS50102">
    <property type="entry name" value="RRM"/>
    <property type="match status" value="1"/>
</dbReference>
<dbReference type="GeneID" id="33571152"/>
<evidence type="ECO:0000259" key="4">
    <source>
        <dbReference type="PROSITE" id="PS50102"/>
    </source>
</evidence>
<dbReference type="SMART" id="SM00360">
    <property type="entry name" value="RRM"/>
    <property type="match status" value="1"/>
</dbReference>
<protein>
    <recommendedName>
        <fullName evidence="8">NTF2 domain-containing protein</fullName>
    </recommendedName>
</protein>